<organism evidence="2 3">
    <name type="scientific">Candidatus Enterococcus mangumiae</name>
    <dbReference type="NCBI Taxonomy" id="2230878"/>
    <lineage>
        <taxon>Bacteria</taxon>
        <taxon>Bacillati</taxon>
        <taxon>Bacillota</taxon>
        <taxon>Bacilli</taxon>
        <taxon>Lactobacillales</taxon>
        <taxon>Enterococcaceae</taxon>
        <taxon>Enterococcus</taxon>
    </lineage>
</organism>
<evidence type="ECO:0000313" key="3">
    <source>
        <dbReference type="Proteomes" id="UP000664360"/>
    </source>
</evidence>
<evidence type="ECO:0000256" key="1">
    <source>
        <dbReference type="SAM" id="Phobius"/>
    </source>
</evidence>
<feature type="transmembrane region" description="Helical" evidence="1">
    <location>
        <begin position="45"/>
        <end position="65"/>
    </location>
</feature>
<feature type="transmembrane region" description="Helical" evidence="1">
    <location>
        <begin position="77"/>
        <end position="95"/>
    </location>
</feature>
<accession>A0ABZ2SZA4</accession>
<evidence type="ECO:0000313" key="2">
    <source>
        <dbReference type="EMBL" id="WYJ80435.1"/>
    </source>
</evidence>
<keyword evidence="1" id="KW-1133">Transmembrane helix</keyword>
<keyword evidence="3" id="KW-1185">Reference proteome</keyword>
<keyword evidence="1" id="KW-0472">Membrane</keyword>
<sequence>MNNKETSSAVIHFGIKSSCYLLLACMFGGIFIPYLFYLLHWEVRLGILLFLPVSLATVITSNHYFISTKKGITKGCIRTFFFATACLMIVAYLWLYKGIIF</sequence>
<gene>
    <name evidence="2" type="ORF">DOK79_001998</name>
</gene>
<dbReference type="EMBL" id="CP147250">
    <property type="protein sequence ID" value="WYJ80435.1"/>
    <property type="molecule type" value="Genomic_DNA"/>
</dbReference>
<dbReference type="RefSeq" id="WP_206856574.1">
    <property type="nucleotide sequence ID" value="NZ_CP147250.1"/>
</dbReference>
<keyword evidence="1" id="KW-0812">Transmembrane</keyword>
<protein>
    <submittedName>
        <fullName evidence="2">Uncharacterized protein</fullName>
    </submittedName>
</protein>
<reference evidence="2 3" key="1">
    <citation type="submission" date="2021-03" db="EMBL/GenBank/DDBJ databases">
        <authorList>
            <person name="Gilmore M.S."/>
            <person name="Schwartzman J."/>
            <person name="Van Tyne D."/>
            <person name="Martin M."/>
            <person name="Earl A.M."/>
            <person name="Manson A.L."/>
            <person name="Straub T."/>
            <person name="Salamzade R."/>
            <person name="Saavedra J."/>
            <person name="Lebreton F."/>
            <person name="Prichula J."/>
            <person name="Schaufler K."/>
            <person name="Gaca A."/>
            <person name="Sgardioli B."/>
            <person name="Wagenaar J."/>
            <person name="Strong T."/>
        </authorList>
    </citation>
    <scope>NUCLEOTIDE SEQUENCE [LARGE SCALE GENOMIC DNA]</scope>
    <source>
        <strain evidence="2 3">DIV1094</strain>
    </source>
</reference>
<name>A0ABZ2SZA4_9ENTE</name>
<feature type="transmembrane region" description="Helical" evidence="1">
    <location>
        <begin position="20"/>
        <end position="39"/>
    </location>
</feature>
<proteinExistence type="predicted"/>
<dbReference type="Proteomes" id="UP000664360">
    <property type="component" value="Chromosome"/>
</dbReference>
<reference evidence="2 3" key="2">
    <citation type="submission" date="2024-03" db="EMBL/GenBank/DDBJ databases">
        <title>The Genome Sequence of Enterococcus sp. DIV1094.</title>
        <authorList>
            <consortium name="The Broad Institute Genomics Platform"/>
            <consortium name="The Broad Institute Microbial Omics Core"/>
            <consortium name="The Broad Institute Genomic Center for Infectious Diseases"/>
            <person name="Earl A."/>
            <person name="Manson A."/>
            <person name="Gilmore M."/>
            <person name="Schwartman J."/>
            <person name="Shea T."/>
            <person name="Abouelleil A."/>
            <person name="Cao P."/>
            <person name="Chapman S."/>
            <person name="Cusick C."/>
            <person name="Young S."/>
            <person name="Neafsey D."/>
            <person name="Nusbaum C."/>
            <person name="Birren B."/>
        </authorList>
    </citation>
    <scope>NUCLEOTIDE SEQUENCE [LARGE SCALE GENOMIC DNA]</scope>
    <source>
        <strain evidence="2 3">DIV1094</strain>
    </source>
</reference>